<keyword evidence="3" id="KW-1185">Reference proteome</keyword>
<dbReference type="NCBIfam" id="TIGR00752">
    <property type="entry name" value="slp"/>
    <property type="match status" value="1"/>
</dbReference>
<evidence type="ECO:0000313" key="2">
    <source>
        <dbReference type="EMBL" id="RWR03794.1"/>
    </source>
</evidence>
<dbReference type="AlphaFoldDB" id="A0A443II16"/>
<evidence type="ECO:0000313" key="3">
    <source>
        <dbReference type="Proteomes" id="UP000288794"/>
    </source>
</evidence>
<evidence type="ECO:0000256" key="1">
    <source>
        <dbReference type="SAM" id="SignalP"/>
    </source>
</evidence>
<dbReference type="EMBL" id="JMEE01000001">
    <property type="protein sequence ID" value="RWR03794.1"/>
    <property type="molecule type" value="Genomic_DNA"/>
</dbReference>
<accession>A0A443II16</accession>
<proteinExistence type="predicted"/>
<dbReference type="Pfam" id="PF03843">
    <property type="entry name" value="Slp"/>
    <property type="match status" value="1"/>
</dbReference>
<keyword evidence="1" id="KW-0732">Signal</keyword>
<organism evidence="2 3">
    <name type="scientific">[Pantoea] beijingensis</name>
    <dbReference type="NCBI Taxonomy" id="1324864"/>
    <lineage>
        <taxon>Bacteria</taxon>
        <taxon>Pseudomonadati</taxon>
        <taxon>Pseudomonadota</taxon>
        <taxon>Gammaproteobacteria</taxon>
        <taxon>Enterobacterales</taxon>
        <taxon>Erwiniaceae</taxon>
        <taxon>Erwinia</taxon>
    </lineage>
</organism>
<sequence length="198" mass="21539">MRKYLTGTVSALMLSTVLLSGCVSIPNAVKGSSPTPQQDLIRVMNAPQLYVGQESRFGGKVVNVTNLDGRTRLEIATQPLDESARPILGSASVGRIYADINGFVDPVDVNNQMVTVVGPIKGSEKGKIGQAVYNFVIVSVSGYQRWHLTQQVVSPPQPIDPWIWYGPRRGRHGGYWGPAPWGGYYNTGPVQVQTILTE</sequence>
<dbReference type="RefSeq" id="WP_128174754.1">
    <property type="nucleotide sequence ID" value="NZ_CP071409.1"/>
</dbReference>
<feature type="chain" id="PRO_5019039273" evidence="1">
    <location>
        <begin position="21"/>
        <end position="198"/>
    </location>
</feature>
<gene>
    <name evidence="2" type="ORF">ED28_02060</name>
</gene>
<reference evidence="2 3" key="1">
    <citation type="submission" date="2014-04" db="EMBL/GenBank/DDBJ databases">
        <title>Draft genome sequence of Pantoea beijingensis strain LMG 27579, an emerging pathogen to Pleurotus eryngii with potential industrial application.</title>
        <authorList>
            <person name="Xu F."/>
            <person name="Liu Y."/>
            <person name="Wang S."/>
            <person name="Yin Y."/>
            <person name="Ma Y."/>
            <person name="Zhao S."/>
            <person name="Rong C."/>
        </authorList>
    </citation>
    <scope>NUCLEOTIDE SEQUENCE [LARGE SCALE GENOMIC DNA]</scope>
    <source>
        <strain evidence="2 3">LMG 27579</strain>
    </source>
</reference>
<feature type="signal peptide" evidence="1">
    <location>
        <begin position="1"/>
        <end position="20"/>
    </location>
</feature>
<protein>
    <submittedName>
        <fullName evidence="2">Membrane protein</fullName>
    </submittedName>
</protein>
<dbReference type="Proteomes" id="UP000288794">
    <property type="component" value="Unassembled WGS sequence"/>
</dbReference>
<dbReference type="InterPro" id="IPR004658">
    <property type="entry name" value="OMP_Slp"/>
</dbReference>
<dbReference type="PANTHER" id="PTHR37530">
    <property type="entry name" value="OUTER MEMBRANE PROTEIN SLP"/>
    <property type="match status" value="1"/>
</dbReference>
<dbReference type="PANTHER" id="PTHR37530:SF1">
    <property type="entry name" value="OUTER MEMBRANE PROTEIN SLP"/>
    <property type="match status" value="1"/>
</dbReference>
<dbReference type="PROSITE" id="PS51257">
    <property type="entry name" value="PROKAR_LIPOPROTEIN"/>
    <property type="match status" value="1"/>
</dbReference>
<dbReference type="GO" id="GO:0019867">
    <property type="term" value="C:outer membrane"/>
    <property type="evidence" value="ECO:0007669"/>
    <property type="project" value="InterPro"/>
</dbReference>
<comment type="caution">
    <text evidence="2">The sequence shown here is derived from an EMBL/GenBank/DDBJ whole genome shotgun (WGS) entry which is preliminary data.</text>
</comment>
<dbReference type="PIRSF" id="PIRSF004982">
    <property type="entry name" value="SlP"/>
    <property type="match status" value="1"/>
</dbReference>
<name>A0A443II16_9GAMM</name>